<dbReference type="RefSeq" id="WP_168836876.1">
    <property type="nucleotide sequence ID" value="NZ_JABAIK010000012.1"/>
</dbReference>
<dbReference type="InterPro" id="IPR050810">
    <property type="entry name" value="Bact_Secretion_Sys_Channel"/>
</dbReference>
<gene>
    <name evidence="4" type="ORF">HGP28_12850</name>
</gene>
<dbReference type="Pfam" id="PF13629">
    <property type="entry name" value="T2SS-T3SS_pil_N"/>
    <property type="match status" value="1"/>
</dbReference>
<dbReference type="InterPro" id="IPR001775">
    <property type="entry name" value="GspD/PilQ"/>
</dbReference>
<dbReference type="InterPro" id="IPR004846">
    <property type="entry name" value="T2SS/T3SS_dom"/>
</dbReference>
<keyword evidence="5" id="KW-1185">Reference proteome</keyword>
<comment type="caution">
    <text evidence="4">The sequence shown here is derived from an EMBL/GenBank/DDBJ whole genome shotgun (WGS) entry which is preliminary data.</text>
</comment>
<sequence>MRRILDLLPGFYRANACILFLLSALVISPSSAAKGPLYLSQGDMEIITVGSDIESVFIANPEVADFQVIDKRKVALFAKQLGQTALAVFGSNGQTLATRQVRVNTSLNGIAEQLTVLYPNADVNLAHIGDNVVLSGTVADEATKDGINKLVGELLAKEYEALTFEWQSDDDEGQEVEFMKRLNFKGVVNNIEVVTAKQVNVKLSIAEVSHAFLEDFGIEYGSEGQAAGVFVDRLTSFSASDIVSVITAIGNDSVGQILAQPNLSVMSGESASFLVGGEIPVVTVIDNATNVEYKEFGIRLELMAKVLKDDNIKLSLMPEVSALDAQYTNERYNLPALKTRRARTTVQLADGKSFVLGGLLSTEDRESISKIPFIGDVPLLGAAFRSTGTERSKTELIIVATVNLVQPIEAQIIQLPTMEKTTSLQRWFNIDSAQSDGSKQNSAQPIYAAGGFKL</sequence>
<name>A0A7X8YHN7_9VIBR</name>
<evidence type="ECO:0000313" key="5">
    <source>
        <dbReference type="Proteomes" id="UP000535589"/>
    </source>
</evidence>
<proteinExistence type="inferred from homology"/>
<dbReference type="AlphaFoldDB" id="A0A7X8YHN7"/>
<feature type="domain" description="Pilus formation protein N-terminal" evidence="3">
    <location>
        <begin position="36"/>
        <end position="104"/>
    </location>
</feature>
<reference evidence="4 5" key="1">
    <citation type="submission" date="2020-04" db="EMBL/GenBank/DDBJ databases">
        <title>Vibrio sp. SM6, a novel species isolated from seawater.</title>
        <authorList>
            <person name="Wang X."/>
        </authorList>
    </citation>
    <scope>NUCLEOTIDE SEQUENCE [LARGE SCALE GENOMIC DNA]</scope>
    <source>
        <strain evidence="4 5">SM6</strain>
    </source>
</reference>
<feature type="domain" description="Type II/III secretion system secretin-like" evidence="2">
    <location>
        <begin position="252"/>
        <end position="405"/>
    </location>
</feature>
<evidence type="ECO:0000256" key="1">
    <source>
        <dbReference type="RuleBase" id="RU004003"/>
    </source>
</evidence>
<organism evidence="4 5">
    <name type="scientific">Vibrio agarilyticus</name>
    <dbReference type="NCBI Taxonomy" id="2726741"/>
    <lineage>
        <taxon>Bacteria</taxon>
        <taxon>Pseudomonadati</taxon>
        <taxon>Pseudomonadota</taxon>
        <taxon>Gammaproteobacteria</taxon>
        <taxon>Vibrionales</taxon>
        <taxon>Vibrionaceae</taxon>
        <taxon>Vibrio</taxon>
    </lineage>
</organism>
<dbReference type="Pfam" id="PF00263">
    <property type="entry name" value="Secretin"/>
    <property type="match status" value="1"/>
</dbReference>
<dbReference type="PRINTS" id="PR00811">
    <property type="entry name" value="BCTERIALGSPD"/>
</dbReference>
<dbReference type="PANTHER" id="PTHR30332:SF17">
    <property type="entry name" value="TYPE IV PILIATION SYSTEM PROTEIN DR_0774-RELATED"/>
    <property type="match status" value="1"/>
</dbReference>
<evidence type="ECO:0000259" key="3">
    <source>
        <dbReference type="Pfam" id="PF13629"/>
    </source>
</evidence>
<evidence type="ECO:0000259" key="2">
    <source>
        <dbReference type="Pfam" id="PF00263"/>
    </source>
</evidence>
<evidence type="ECO:0000313" key="4">
    <source>
        <dbReference type="EMBL" id="NLS13780.1"/>
    </source>
</evidence>
<comment type="similarity">
    <text evidence="1">Belongs to the bacterial secretin family.</text>
</comment>
<dbReference type="GO" id="GO:0015627">
    <property type="term" value="C:type II protein secretion system complex"/>
    <property type="evidence" value="ECO:0007669"/>
    <property type="project" value="TreeGrafter"/>
</dbReference>
<dbReference type="GO" id="GO:0009306">
    <property type="term" value="P:protein secretion"/>
    <property type="evidence" value="ECO:0007669"/>
    <property type="project" value="InterPro"/>
</dbReference>
<dbReference type="EMBL" id="JABAIK010000012">
    <property type="protein sequence ID" value="NLS13780.1"/>
    <property type="molecule type" value="Genomic_DNA"/>
</dbReference>
<protein>
    <submittedName>
        <fullName evidence="4">General secretion pathway protein GspD</fullName>
    </submittedName>
</protein>
<accession>A0A7X8YHN7</accession>
<dbReference type="PANTHER" id="PTHR30332">
    <property type="entry name" value="PROBABLE GENERAL SECRETION PATHWAY PROTEIN D"/>
    <property type="match status" value="1"/>
</dbReference>
<dbReference type="Proteomes" id="UP000535589">
    <property type="component" value="Unassembled WGS sequence"/>
</dbReference>
<dbReference type="InterPro" id="IPR032789">
    <property type="entry name" value="T2SS-T3SS_pil_N"/>
</dbReference>